<organism evidence="1">
    <name type="scientific">freshwater metagenome</name>
    <dbReference type="NCBI Taxonomy" id="449393"/>
    <lineage>
        <taxon>unclassified sequences</taxon>
        <taxon>metagenomes</taxon>
        <taxon>ecological metagenomes</taxon>
    </lineage>
</organism>
<reference evidence="1" key="1">
    <citation type="submission" date="2020-05" db="EMBL/GenBank/DDBJ databases">
        <authorList>
            <person name="Chiriac C."/>
            <person name="Salcher M."/>
            <person name="Ghai R."/>
            <person name="Kavagutti S V."/>
        </authorList>
    </citation>
    <scope>NUCLEOTIDE SEQUENCE</scope>
</reference>
<sequence>MGKQGLFVAVGLPATSQGSFEVDPFMMFIKDPTIIFSAVGTVQDMRELVDLAARGVVKSHISRVGGLEDLPEIFDELEASAYLGRAVLTFTP</sequence>
<name>A0A6J7MKI1_9ZZZZ</name>
<protein>
    <submittedName>
        <fullName evidence="1">Unannotated protein</fullName>
    </submittedName>
</protein>
<accession>A0A6J7MKI1</accession>
<dbReference type="SUPFAM" id="SSF51735">
    <property type="entry name" value="NAD(P)-binding Rossmann-fold domains"/>
    <property type="match status" value="1"/>
</dbReference>
<dbReference type="Gene3D" id="3.90.180.10">
    <property type="entry name" value="Medium-chain alcohol dehydrogenases, catalytic domain"/>
    <property type="match status" value="1"/>
</dbReference>
<gene>
    <name evidence="1" type="ORF">UFOPK3927_00601</name>
</gene>
<dbReference type="InterPro" id="IPR036291">
    <property type="entry name" value="NAD(P)-bd_dom_sf"/>
</dbReference>
<evidence type="ECO:0000313" key="1">
    <source>
        <dbReference type="EMBL" id="CAB4978983.1"/>
    </source>
</evidence>
<dbReference type="EMBL" id="CAFBOK010000053">
    <property type="protein sequence ID" value="CAB4978983.1"/>
    <property type="molecule type" value="Genomic_DNA"/>
</dbReference>
<proteinExistence type="predicted"/>
<dbReference type="Gene3D" id="3.40.50.720">
    <property type="entry name" value="NAD(P)-binding Rossmann-like Domain"/>
    <property type="match status" value="1"/>
</dbReference>
<dbReference type="AlphaFoldDB" id="A0A6J7MKI1"/>